<comment type="caution">
    <text evidence="5">The sequence shown here is derived from an EMBL/GenBank/DDBJ whole genome shotgun (WGS) entry which is preliminary data.</text>
</comment>
<accession>A0A5C6CUR5</accession>
<dbReference type="InterPro" id="IPR009003">
    <property type="entry name" value="Peptidase_S1_PA"/>
</dbReference>
<dbReference type="Gene3D" id="3.40.50.1820">
    <property type="entry name" value="alpha/beta hydrolase"/>
    <property type="match status" value="1"/>
</dbReference>
<keyword evidence="2 5" id="KW-0645">Protease</keyword>
<dbReference type="Proteomes" id="UP000318437">
    <property type="component" value="Unassembled WGS sequence"/>
</dbReference>
<dbReference type="PROSITE" id="PS50106">
    <property type="entry name" value="PDZ"/>
    <property type="match status" value="1"/>
</dbReference>
<dbReference type="PRINTS" id="PR00834">
    <property type="entry name" value="PROTEASES2C"/>
</dbReference>
<name>A0A5C6CUR5_9BACT</name>
<dbReference type="EMBL" id="SJPS01000003">
    <property type="protein sequence ID" value="TWU27237.1"/>
    <property type="molecule type" value="Genomic_DNA"/>
</dbReference>
<evidence type="ECO:0000313" key="5">
    <source>
        <dbReference type="EMBL" id="TWU27237.1"/>
    </source>
</evidence>
<evidence type="ECO:0000313" key="6">
    <source>
        <dbReference type="Proteomes" id="UP000318437"/>
    </source>
</evidence>
<evidence type="ECO:0000259" key="4">
    <source>
        <dbReference type="PROSITE" id="PS50106"/>
    </source>
</evidence>
<dbReference type="InterPro" id="IPR036034">
    <property type="entry name" value="PDZ_sf"/>
</dbReference>
<dbReference type="SUPFAM" id="SSF50156">
    <property type="entry name" value="PDZ domain-like"/>
    <property type="match status" value="2"/>
</dbReference>
<evidence type="ECO:0000256" key="2">
    <source>
        <dbReference type="ARBA" id="ARBA00022670"/>
    </source>
</evidence>
<sequence length="658" mass="70923">MPKNKLSHVLILAWGLCLVRSDTLPASEQNYALLDAAIHQATAAVADSVVQILTVGGLDRVGKTQLSQGPLTGLIISEDGFIVSSAFNFAQKPSSILVRLPGGKQVPAELVARDFNRMLVLLKVSADEPLPVPTAVPTPEMAVGQWTIALGRTFQTDEVDVSLGIVSALDRMQGRVVQTDANISAANYGGPLVDIRGRVYGVLVPMSPQSDGTGPESEVAGTEFYDSGIGFAVPLEHVNSVLNRWRKGSDLLPGKMGVGLKSGSSYVEPPTITTVWPSSPAAEAGWQQNDTIIAMNGTPVETQAQLQFLLKPRYAGEKVTLSVRRGTGDSAEEFDSEITLADKLAPFRHSFLGILPATSSDDEGVEVGEVWPASPAAEAGILPLDRIRKIGIHPIHSLPEARAALQNLQPGEAVKIALLRGSDELTLQSKLSTLPEQILAKLSATIGDIQPMEPLEPQLLKLPEFPQEAHFLEPKTPESQRPGLVIWLGSGKEDEEQALFESWQESCQREGIILVVARPGADSGWQSDDLEYLEQLTRLATSRFRPHPRQTVLAGQDKGGQLAYALAFKSRRIFSGVISDNAPLPRTLQIPENAPSGQLAVLSIIPQNSTFATLVKHDIGQLRQEGYPVSQLMRSPSPELDDATIATIGRWIVGLNRF</sequence>
<proteinExistence type="inferred from homology"/>
<dbReference type="SUPFAM" id="SSF53474">
    <property type="entry name" value="alpha/beta-Hydrolases"/>
    <property type="match status" value="1"/>
</dbReference>
<dbReference type="InterPro" id="IPR001940">
    <property type="entry name" value="Peptidase_S1C"/>
</dbReference>
<keyword evidence="3 5" id="KW-0378">Hydrolase</keyword>
<dbReference type="GO" id="GO:0006508">
    <property type="term" value="P:proteolysis"/>
    <property type="evidence" value="ECO:0007669"/>
    <property type="project" value="UniProtKB-KW"/>
</dbReference>
<evidence type="ECO:0000256" key="3">
    <source>
        <dbReference type="ARBA" id="ARBA00022801"/>
    </source>
</evidence>
<dbReference type="Gene3D" id="2.30.42.10">
    <property type="match status" value="2"/>
</dbReference>
<evidence type="ECO:0000256" key="1">
    <source>
        <dbReference type="ARBA" id="ARBA00010541"/>
    </source>
</evidence>
<protein>
    <submittedName>
        <fullName evidence="5">Putative periplasmic serine endoprotease DegP-like</fullName>
        <ecNumber evidence="5">3.4.21.107</ecNumber>
    </submittedName>
</protein>
<dbReference type="SUPFAM" id="SSF50494">
    <property type="entry name" value="Trypsin-like serine proteases"/>
    <property type="match status" value="1"/>
</dbReference>
<dbReference type="GO" id="GO:0004252">
    <property type="term" value="F:serine-type endopeptidase activity"/>
    <property type="evidence" value="ECO:0007669"/>
    <property type="project" value="InterPro"/>
</dbReference>
<keyword evidence="6" id="KW-1185">Reference proteome</keyword>
<dbReference type="AlphaFoldDB" id="A0A5C6CUR5"/>
<dbReference type="OrthoDB" id="248175at2"/>
<dbReference type="Pfam" id="PF13365">
    <property type="entry name" value="Trypsin_2"/>
    <property type="match status" value="1"/>
</dbReference>
<dbReference type="InterPro" id="IPR043504">
    <property type="entry name" value="Peptidase_S1_PA_chymotrypsin"/>
</dbReference>
<dbReference type="PANTHER" id="PTHR22939:SF129">
    <property type="entry name" value="SERINE PROTEASE HTRA2, MITOCHONDRIAL"/>
    <property type="match status" value="1"/>
</dbReference>
<comment type="similarity">
    <text evidence="1">Belongs to the peptidase S1C family.</text>
</comment>
<dbReference type="SMART" id="SM00228">
    <property type="entry name" value="PDZ"/>
    <property type="match status" value="2"/>
</dbReference>
<dbReference type="Pfam" id="PF13180">
    <property type="entry name" value="PDZ_2"/>
    <property type="match status" value="2"/>
</dbReference>
<dbReference type="InterPro" id="IPR001478">
    <property type="entry name" value="PDZ"/>
</dbReference>
<feature type="domain" description="PDZ" evidence="4">
    <location>
        <begin position="239"/>
        <end position="327"/>
    </location>
</feature>
<dbReference type="RefSeq" id="WP_146450462.1">
    <property type="nucleotide sequence ID" value="NZ_SJPS01000003.1"/>
</dbReference>
<organism evidence="5 6">
    <name type="scientific">Bythopirellula polymerisocia</name>
    <dbReference type="NCBI Taxonomy" id="2528003"/>
    <lineage>
        <taxon>Bacteria</taxon>
        <taxon>Pseudomonadati</taxon>
        <taxon>Planctomycetota</taxon>
        <taxon>Planctomycetia</taxon>
        <taxon>Pirellulales</taxon>
        <taxon>Lacipirellulaceae</taxon>
        <taxon>Bythopirellula</taxon>
    </lineage>
</organism>
<reference evidence="5 6" key="1">
    <citation type="submission" date="2019-02" db="EMBL/GenBank/DDBJ databases">
        <title>Deep-cultivation of Planctomycetes and their phenomic and genomic characterization uncovers novel biology.</title>
        <authorList>
            <person name="Wiegand S."/>
            <person name="Jogler M."/>
            <person name="Boedeker C."/>
            <person name="Pinto D."/>
            <person name="Vollmers J."/>
            <person name="Rivas-Marin E."/>
            <person name="Kohn T."/>
            <person name="Peeters S.H."/>
            <person name="Heuer A."/>
            <person name="Rast P."/>
            <person name="Oberbeckmann S."/>
            <person name="Bunk B."/>
            <person name="Jeske O."/>
            <person name="Meyerdierks A."/>
            <person name="Storesund J.E."/>
            <person name="Kallscheuer N."/>
            <person name="Luecker S."/>
            <person name="Lage O.M."/>
            <person name="Pohl T."/>
            <person name="Merkel B.J."/>
            <person name="Hornburger P."/>
            <person name="Mueller R.-W."/>
            <person name="Bruemmer F."/>
            <person name="Labrenz M."/>
            <person name="Spormann A.M."/>
            <person name="Op Den Camp H."/>
            <person name="Overmann J."/>
            <person name="Amann R."/>
            <person name="Jetten M.S.M."/>
            <person name="Mascher T."/>
            <person name="Medema M.H."/>
            <person name="Devos D.P."/>
            <person name="Kaster A.-K."/>
            <person name="Ovreas L."/>
            <person name="Rohde M."/>
            <person name="Galperin M.Y."/>
            <person name="Jogler C."/>
        </authorList>
    </citation>
    <scope>NUCLEOTIDE SEQUENCE [LARGE SCALE GENOMIC DNA]</scope>
    <source>
        <strain evidence="5 6">Pla144</strain>
    </source>
</reference>
<dbReference type="EC" id="3.4.21.107" evidence="5"/>
<gene>
    <name evidence="5" type="primary">mucD_2</name>
    <name evidence="5" type="ORF">Pla144_20080</name>
</gene>
<dbReference type="InterPro" id="IPR029058">
    <property type="entry name" value="AB_hydrolase_fold"/>
</dbReference>
<dbReference type="PANTHER" id="PTHR22939">
    <property type="entry name" value="SERINE PROTEASE FAMILY S1C HTRA-RELATED"/>
    <property type="match status" value="1"/>
</dbReference>
<dbReference type="Gene3D" id="2.40.10.10">
    <property type="entry name" value="Trypsin-like serine proteases"/>
    <property type="match status" value="2"/>
</dbReference>